<dbReference type="AlphaFoldDB" id="A0A1L9Q5G1"/>
<evidence type="ECO:0000256" key="1">
    <source>
        <dbReference type="SAM" id="Phobius"/>
    </source>
</evidence>
<evidence type="ECO:0000313" key="3">
    <source>
        <dbReference type="Proteomes" id="UP000184073"/>
    </source>
</evidence>
<keyword evidence="3" id="KW-1185">Reference proteome</keyword>
<accession>A0A1L9Q5G1</accession>
<keyword evidence="1" id="KW-0812">Transmembrane</keyword>
<dbReference type="EMBL" id="KV878154">
    <property type="protein sequence ID" value="OJJ08972.1"/>
    <property type="molecule type" value="Genomic_DNA"/>
</dbReference>
<dbReference type="Proteomes" id="UP000184073">
    <property type="component" value="Unassembled WGS sequence"/>
</dbReference>
<reference evidence="3" key="1">
    <citation type="journal article" date="2017" name="Genome Biol.">
        <title>Comparative genomics reveals high biological diversity and specific adaptations in the industrially and medically important fungal genus Aspergillus.</title>
        <authorList>
            <person name="de Vries R.P."/>
            <person name="Riley R."/>
            <person name="Wiebenga A."/>
            <person name="Aguilar-Osorio G."/>
            <person name="Amillis S."/>
            <person name="Uchima C.A."/>
            <person name="Anderluh G."/>
            <person name="Asadollahi M."/>
            <person name="Askin M."/>
            <person name="Barry K."/>
            <person name="Battaglia E."/>
            <person name="Bayram O."/>
            <person name="Benocci T."/>
            <person name="Braus-Stromeyer S.A."/>
            <person name="Caldana C."/>
            <person name="Canovas D."/>
            <person name="Cerqueira G.C."/>
            <person name="Chen F."/>
            <person name="Chen W."/>
            <person name="Choi C."/>
            <person name="Clum A."/>
            <person name="Dos Santos R.A."/>
            <person name="Damasio A.R."/>
            <person name="Diallinas G."/>
            <person name="Emri T."/>
            <person name="Fekete E."/>
            <person name="Flipphi M."/>
            <person name="Freyberg S."/>
            <person name="Gallo A."/>
            <person name="Gournas C."/>
            <person name="Habgood R."/>
            <person name="Hainaut M."/>
            <person name="Harispe M.L."/>
            <person name="Henrissat B."/>
            <person name="Hilden K.S."/>
            <person name="Hope R."/>
            <person name="Hossain A."/>
            <person name="Karabika E."/>
            <person name="Karaffa L."/>
            <person name="Karanyi Z."/>
            <person name="Krasevec N."/>
            <person name="Kuo A."/>
            <person name="Kusch H."/>
            <person name="LaButti K."/>
            <person name="Lagendijk E.L."/>
            <person name="Lapidus A."/>
            <person name="Levasseur A."/>
            <person name="Lindquist E."/>
            <person name="Lipzen A."/>
            <person name="Logrieco A.F."/>
            <person name="MacCabe A."/>
            <person name="Maekelae M.R."/>
            <person name="Malavazi I."/>
            <person name="Melin P."/>
            <person name="Meyer V."/>
            <person name="Mielnichuk N."/>
            <person name="Miskei M."/>
            <person name="Molnar A.P."/>
            <person name="Mule G."/>
            <person name="Ngan C.Y."/>
            <person name="Orejas M."/>
            <person name="Orosz E."/>
            <person name="Ouedraogo J.P."/>
            <person name="Overkamp K.M."/>
            <person name="Park H.-S."/>
            <person name="Perrone G."/>
            <person name="Piumi F."/>
            <person name="Punt P.J."/>
            <person name="Ram A.F."/>
            <person name="Ramon A."/>
            <person name="Rauscher S."/>
            <person name="Record E."/>
            <person name="Riano-Pachon D.M."/>
            <person name="Robert V."/>
            <person name="Roehrig J."/>
            <person name="Ruller R."/>
            <person name="Salamov A."/>
            <person name="Salih N.S."/>
            <person name="Samson R.A."/>
            <person name="Sandor E."/>
            <person name="Sanguinetti M."/>
            <person name="Schuetze T."/>
            <person name="Sepcic K."/>
            <person name="Shelest E."/>
            <person name="Sherlock G."/>
            <person name="Sophianopoulou V."/>
            <person name="Squina F.M."/>
            <person name="Sun H."/>
            <person name="Susca A."/>
            <person name="Todd R.B."/>
            <person name="Tsang A."/>
            <person name="Unkles S.E."/>
            <person name="van de Wiele N."/>
            <person name="van Rossen-Uffink D."/>
            <person name="Oliveira J.V."/>
            <person name="Vesth T.C."/>
            <person name="Visser J."/>
            <person name="Yu J.-H."/>
            <person name="Zhou M."/>
            <person name="Andersen M.R."/>
            <person name="Archer D.B."/>
            <person name="Baker S.E."/>
            <person name="Benoit I."/>
            <person name="Brakhage A.A."/>
            <person name="Braus G.H."/>
            <person name="Fischer R."/>
            <person name="Frisvad J.C."/>
            <person name="Goldman G.H."/>
            <person name="Houbraken J."/>
            <person name="Oakley B."/>
            <person name="Pocsi I."/>
            <person name="Scazzocchio C."/>
            <person name="Seiboth B."/>
            <person name="vanKuyk P.A."/>
            <person name="Wortman J."/>
            <person name="Dyer P.S."/>
            <person name="Grigoriev I.V."/>
        </authorList>
    </citation>
    <scope>NUCLEOTIDE SEQUENCE [LARGE SCALE GENOMIC DNA]</scope>
    <source>
        <strain evidence="3">CBS 583.65</strain>
    </source>
</reference>
<dbReference type="GeneID" id="63723567"/>
<name>A0A1L9Q5G1_ASPVE</name>
<proteinExistence type="predicted"/>
<sequence>IIFIIVNYFTKYIFYILYIKSISVENFIIIFIKYIYIYIYIRVLSNIISNKDNIFINIF</sequence>
<keyword evidence="1" id="KW-1133">Transmembrane helix</keyword>
<feature type="non-terminal residue" evidence="2">
    <location>
        <position position="1"/>
    </location>
</feature>
<dbReference type="VEuPathDB" id="FungiDB:ASPVEDRAFT_145309"/>
<protein>
    <submittedName>
        <fullName evidence="2">Uncharacterized protein</fullName>
    </submittedName>
</protein>
<keyword evidence="1" id="KW-0472">Membrane</keyword>
<organism evidence="2 3">
    <name type="scientific">Aspergillus versicolor CBS 583.65</name>
    <dbReference type="NCBI Taxonomy" id="1036611"/>
    <lineage>
        <taxon>Eukaryota</taxon>
        <taxon>Fungi</taxon>
        <taxon>Dikarya</taxon>
        <taxon>Ascomycota</taxon>
        <taxon>Pezizomycotina</taxon>
        <taxon>Eurotiomycetes</taxon>
        <taxon>Eurotiomycetidae</taxon>
        <taxon>Eurotiales</taxon>
        <taxon>Aspergillaceae</taxon>
        <taxon>Aspergillus</taxon>
        <taxon>Aspergillus subgen. Nidulantes</taxon>
    </lineage>
</organism>
<evidence type="ECO:0000313" key="2">
    <source>
        <dbReference type="EMBL" id="OJJ08972.1"/>
    </source>
</evidence>
<dbReference type="RefSeq" id="XP_040674734.1">
    <property type="nucleotide sequence ID" value="XM_040808056.1"/>
</dbReference>
<feature type="transmembrane region" description="Helical" evidence="1">
    <location>
        <begin position="12"/>
        <end position="41"/>
    </location>
</feature>
<gene>
    <name evidence="2" type="ORF">ASPVEDRAFT_145309</name>
</gene>